<proteinExistence type="predicted"/>
<dbReference type="EMBL" id="ONZQ02000005">
    <property type="protein sequence ID" value="SPO01962.1"/>
    <property type="molecule type" value="Genomic_DNA"/>
</dbReference>
<organism evidence="2 3">
    <name type="scientific">Cephalotrichum gorgonifer</name>
    <dbReference type="NCBI Taxonomy" id="2041049"/>
    <lineage>
        <taxon>Eukaryota</taxon>
        <taxon>Fungi</taxon>
        <taxon>Dikarya</taxon>
        <taxon>Ascomycota</taxon>
        <taxon>Pezizomycotina</taxon>
        <taxon>Sordariomycetes</taxon>
        <taxon>Hypocreomycetidae</taxon>
        <taxon>Microascales</taxon>
        <taxon>Microascaceae</taxon>
        <taxon>Cephalotrichum</taxon>
    </lineage>
</organism>
<dbReference type="SUPFAM" id="SSF52540">
    <property type="entry name" value="P-loop containing nucleoside triphosphate hydrolases"/>
    <property type="match status" value="1"/>
</dbReference>
<dbReference type="AlphaFoldDB" id="A0AAE8MZD9"/>
<name>A0AAE8MZD9_9PEZI</name>
<evidence type="ECO:0000313" key="3">
    <source>
        <dbReference type="Proteomes" id="UP001187682"/>
    </source>
</evidence>
<evidence type="ECO:0000313" key="2">
    <source>
        <dbReference type="EMBL" id="SPO01962.1"/>
    </source>
</evidence>
<dbReference type="Gene3D" id="3.40.50.300">
    <property type="entry name" value="P-loop containing nucleotide triphosphate hydrolases"/>
    <property type="match status" value="1"/>
</dbReference>
<gene>
    <name evidence="2" type="ORF">DNG_04635</name>
</gene>
<keyword evidence="1" id="KW-0812">Transmembrane</keyword>
<keyword evidence="1" id="KW-0472">Membrane</keyword>
<evidence type="ECO:0008006" key="4">
    <source>
        <dbReference type="Google" id="ProtNLM"/>
    </source>
</evidence>
<sequence>MPRSRAIDAFPVLEHPREKKVIVLSYGRNGTLGLHNALQILGYNSYHVMSCVQAGASHLRVAREGMMARFDGVGKRYGREEFDRWFADNGALVDISAYFADDLVAAYPQAKFILTHREPSAWIRSVRNTLVPLEEATASFPIWHMSFVDTFTREFARTTRYWRRFMWSNPAGEEGVNSDEKAIEGYLRHNDRMKKIVPPEKLLVVKLEDGLGWEQICPFLGHEIPDEPYPRANNPKEFLEIVPRIIRSHWRKTLATYATVLAPVVAAGVWYAKGGR</sequence>
<reference evidence="2" key="1">
    <citation type="submission" date="2018-03" db="EMBL/GenBank/DDBJ databases">
        <authorList>
            <person name="Guldener U."/>
        </authorList>
    </citation>
    <scope>NUCLEOTIDE SEQUENCE</scope>
</reference>
<protein>
    <recommendedName>
        <fullName evidence="4">NAD dependent epimerase/dehydratase</fullName>
    </recommendedName>
</protein>
<keyword evidence="3" id="KW-1185">Reference proteome</keyword>
<evidence type="ECO:0000256" key="1">
    <source>
        <dbReference type="SAM" id="Phobius"/>
    </source>
</evidence>
<comment type="caution">
    <text evidence="2">The sequence shown here is derived from an EMBL/GenBank/DDBJ whole genome shotgun (WGS) entry which is preliminary data.</text>
</comment>
<keyword evidence="1" id="KW-1133">Transmembrane helix</keyword>
<dbReference type="PANTHER" id="PTHR36978">
    <property type="entry name" value="P-LOOP CONTAINING NUCLEOTIDE TRIPHOSPHATE HYDROLASE"/>
    <property type="match status" value="1"/>
</dbReference>
<feature type="transmembrane region" description="Helical" evidence="1">
    <location>
        <begin position="254"/>
        <end position="272"/>
    </location>
</feature>
<dbReference type="Proteomes" id="UP001187682">
    <property type="component" value="Unassembled WGS sequence"/>
</dbReference>
<dbReference type="PANTHER" id="PTHR36978:SF4">
    <property type="entry name" value="P-LOOP CONTAINING NUCLEOSIDE TRIPHOSPHATE HYDROLASE PROTEIN"/>
    <property type="match status" value="1"/>
</dbReference>
<dbReference type="InterPro" id="IPR027417">
    <property type="entry name" value="P-loop_NTPase"/>
</dbReference>
<accession>A0AAE8MZD9</accession>
<dbReference type="Pfam" id="PF17784">
    <property type="entry name" value="Sulfotransfer_4"/>
    <property type="match status" value="1"/>
</dbReference>
<dbReference type="InterPro" id="IPR040632">
    <property type="entry name" value="Sulfotransfer_4"/>
</dbReference>